<keyword evidence="3" id="KW-0805">Transcription regulation</keyword>
<dbReference type="OrthoDB" id="9808770at2"/>
<evidence type="ECO:0000313" key="9">
    <source>
        <dbReference type="Proteomes" id="UP000078070"/>
    </source>
</evidence>
<dbReference type="Pfam" id="PF00155">
    <property type="entry name" value="Aminotran_1_2"/>
    <property type="match status" value="1"/>
</dbReference>
<organism evidence="8 9">
    <name type="scientific">Marinobacterium aestuarii</name>
    <dbReference type="NCBI Taxonomy" id="1821621"/>
    <lineage>
        <taxon>Bacteria</taxon>
        <taxon>Pseudomonadati</taxon>
        <taxon>Pseudomonadota</taxon>
        <taxon>Gammaproteobacteria</taxon>
        <taxon>Oceanospirillales</taxon>
        <taxon>Oceanospirillaceae</taxon>
        <taxon>Marinobacterium</taxon>
    </lineage>
</organism>
<dbReference type="GO" id="GO:0008483">
    <property type="term" value="F:transaminase activity"/>
    <property type="evidence" value="ECO:0007669"/>
    <property type="project" value="UniProtKB-KW"/>
</dbReference>
<feature type="region of interest" description="Disordered" evidence="6">
    <location>
        <begin position="89"/>
        <end position="114"/>
    </location>
</feature>
<sequence length="492" mass="56291">MLSHLFQLSPHSDSSLQQQIREQISKAIIDGHIPVDVPLPSTRKLSETLGVSRNTVIIAYEHLIDDGYLISRERAGFYVNADILKSLARDDSDNNKDGDHDAVQGTRPDWSQSLKFTPTRDKLNKLHRWQDYPYPFIYGQLDPTLFPTNHWRECCRESVSVQSIRDWSGDRYDDDDALLIEQIHTRVLPRRGVWADPEEILITVGAQHALYMTLRLLLDSSSTFGLEEPGYPDLTRIAGCTGARIRPLQIDGEGLVTGEQLKGCDLVFTTPSHQFPTTVTMPMARRRTLLEQASKHNFLIIEDDYECETTFARHPSPALKSLDRHDRVIYLGSLSKTLSPGLRIGYMVGPRELIREVREYRRMMMRHPPMNNQRSVGLFLARGYHDSLIRRLVQVYEERWKEVGDALHEFLPDSTQPPVFGGSSYWVKGPATLDARELKRLALEKGVVLESGDIYFYQSEAKNFFRLGYSSIATERIRPGLERVAKLIRLIS</sequence>
<evidence type="ECO:0000256" key="4">
    <source>
        <dbReference type="ARBA" id="ARBA00023125"/>
    </source>
</evidence>
<dbReference type="CDD" id="cd00609">
    <property type="entry name" value="AAT_like"/>
    <property type="match status" value="1"/>
</dbReference>
<dbReference type="InterPro" id="IPR036388">
    <property type="entry name" value="WH-like_DNA-bd_sf"/>
</dbReference>
<feature type="domain" description="HTH gntR-type" evidence="7">
    <location>
        <begin position="14"/>
        <end position="82"/>
    </location>
</feature>
<dbReference type="InterPro" id="IPR000524">
    <property type="entry name" value="Tscrpt_reg_HTH_GntR"/>
</dbReference>
<dbReference type="Proteomes" id="UP000078070">
    <property type="component" value="Chromosome"/>
</dbReference>
<reference evidence="8 9" key="2">
    <citation type="journal article" date="2018" name="Int. J. Syst. Evol. Microbiol.">
        <title>Marinobacterium aestuarii sp. nov., a benzene-degrading marine bacterium isolated from estuary sediment.</title>
        <authorList>
            <person name="Bae S.S."/>
            <person name="Jung J."/>
            <person name="Chung D."/>
            <person name="Baek K."/>
        </authorList>
    </citation>
    <scope>NUCLEOTIDE SEQUENCE [LARGE SCALE GENOMIC DNA]</scope>
    <source>
        <strain evidence="8 9">ST58-10</strain>
    </source>
</reference>
<feature type="compositionally biased region" description="Basic and acidic residues" evidence="6">
    <location>
        <begin position="89"/>
        <end position="102"/>
    </location>
</feature>
<gene>
    <name evidence="8" type="ORF">A8C75_14840</name>
</gene>
<dbReference type="InterPro" id="IPR004839">
    <property type="entry name" value="Aminotransferase_I/II_large"/>
</dbReference>
<dbReference type="InterPro" id="IPR015421">
    <property type="entry name" value="PyrdxlP-dep_Trfase_major"/>
</dbReference>
<dbReference type="Gene3D" id="1.10.10.10">
    <property type="entry name" value="Winged helix-like DNA-binding domain superfamily/Winged helix DNA-binding domain"/>
    <property type="match status" value="1"/>
</dbReference>
<dbReference type="PANTHER" id="PTHR46577">
    <property type="entry name" value="HTH-TYPE TRANSCRIPTIONAL REGULATORY PROTEIN GABR"/>
    <property type="match status" value="1"/>
</dbReference>
<dbReference type="GO" id="GO:0003700">
    <property type="term" value="F:DNA-binding transcription factor activity"/>
    <property type="evidence" value="ECO:0007669"/>
    <property type="project" value="InterPro"/>
</dbReference>
<dbReference type="PROSITE" id="PS50949">
    <property type="entry name" value="HTH_GNTR"/>
    <property type="match status" value="1"/>
</dbReference>
<dbReference type="InterPro" id="IPR036390">
    <property type="entry name" value="WH_DNA-bd_sf"/>
</dbReference>
<dbReference type="GO" id="GO:0003677">
    <property type="term" value="F:DNA binding"/>
    <property type="evidence" value="ECO:0007669"/>
    <property type="project" value="UniProtKB-KW"/>
</dbReference>
<evidence type="ECO:0000259" key="7">
    <source>
        <dbReference type="PROSITE" id="PS50949"/>
    </source>
</evidence>
<reference evidence="9" key="1">
    <citation type="submission" date="2016-05" db="EMBL/GenBank/DDBJ databases">
        <authorList>
            <person name="Baek K."/>
            <person name="Yang S.-J."/>
        </authorList>
    </citation>
    <scope>NUCLEOTIDE SEQUENCE [LARGE SCALE GENOMIC DNA]</scope>
    <source>
        <strain evidence="9">ST58-10</strain>
    </source>
</reference>
<dbReference type="KEGG" id="mars:A8C75_14840"/>
<dbReference type="GO" id="GO:0030170">
    <property type="term" value="F:pyridoxal phosphate binding"/>
    <property type="evidence" value="ECO:0007669"/>
    <property type="project" value="InterPro"/>
</dbReference>
<protein>
    <submittedName>
        <fullName evidence="8">2-aminoadipate aminotransferase</fullName>
    </submittedName>
</protein>
<comment type="similarity">
    <text evidence="1">In the C-terminal section; belongs to the class-I pyridoxal-phosphate-dependent aminotransferase family.</text>
</comment>
<evidence type="ECO:0000256" key="3">
    <source>
        <dbReference type="ARBA" id="ARBA00023015"/>
    </source>
</evidence>
<evidence type="ECO:0000256" key="5">
    <source>
        <dbReference type="ARBA" id="ARBA00023163"/>
    </source>
</evidence>
<proteinExistence type="inferred from homology"/>
<dbReference type="Gene3D" id="3.40.640.10">
    <property type="entry name" value="Type I PLP-dependent aspartate aminotransferase-like (Major domain)"/>
    <property type="match status" value="1"/>
</dbReference>
<evidence type="ECO:0000256" key="6">
    <source>
        <dbReference type="SAM" id="MobiDB-lite"/>
    </source>
</evidence>
<dbReference type="Pfam" id="PF00392">
    <property type="entry name" value="GntR"/>
    <property type="match status" value="1"/>
</dbReference>
<dbReference type="SUPFAM" id="SSF46785">
    <property type="entry name" value="Winged helix' DNA-binding domain"/>
    <property type="match status" value="1"/>
</dbReference>
<name>A0A1A9F0G3_9GAMM</name>
<dbReference type="STRING" id="1821621.A8C75_14840"/>
<keyword evidence="8" id="KW-0808">Transferase</keyword>
<evidence type="ECO:0000313" key="8">
    <source>
        <dbReference type="EMBL" id="ANG63627.1"/>
    </source>
</evidence>
<keyword evidence="5" id="KW-0804">Transcription</keyword>
<accession>A0A1A9F0G3</accession>
<evidence type="ECO:0000256" key="1">
    <source>
        <dbReference type="ARBA" id="ARBA00005384"/>
    </source>
</evidence>
<dbReference type="SMART" id="SM00345">
    <property type="entry name" value="HTH_GNTR"/>
    <property type="match status" value="1"/>
</dbReference>
<dbReference type="RefSeq" id="WP_067383997.1">
    <property type="nucleotide sequence ID" value="NZ_CP015839.1"/>
</dbReference>
<dbReference type="AlphaFoldDB" id="A0A1A9F0G3"/>
<dbReference type="CDD" id="cd07377">
    <property type="entry name" value="WHTH_GntR"/>
    <property type="match status" value="1"/>
</dbReference>
<dbReference type="PANTHER" id="PTHR46577:SF1">
    <property type="entry name" value="HTH-TYPE TRANSCRIPTIONAL REGULATORY PROTEIN GABR"/>
    <property type="match status" value="1"/>
</dbReference>
<keyword evidence="2" id="KW-0663">Pyridoxal phosphate</keyword>
<dbReference type="InterPro" id="IPR051446">
    <property type="entry name" value="HTH_trans_reg/aminotransferase"/>
</dbReference>
<keyword evidence="8" id="KW-0032">Aminotransferase</keyword>
<keyword evidence="4" id="KW-0238">DNA-binding</keyword>
<evidence type="ECO:0000256" key="2">
    <source>
        <dbReference type="ARBA" id="ARBA00022898"/>
    </source>
</evidence>
<dbReference type="SUPFAM" id="SSF53383">
    <property type="entry name" value="PLP-dependent transferases"/>
    <property type="match status" value="1"/>
</dbReference>
<dbReference type="PRINTS" id="PR00035">
    <property type="entry name" value="HTHGNTR"/>
</dbReference>
<keyword evidence="9" id="KW-1185">Reference proteome</keyword>
<dbReference type="InterPro" id="IPR015424">
    <property type="entry name" value="PyrdxlP-dep_Trfase"/>
</dbReference>
<dbReference type="EMBL" id="CP015839">
    <property type="protein sequence ID" value="ANG63627.1"/>
    <property type="molecule type" value="Genomic_DNA"/>
</dbReference>